<evidence type="ECO:0000259" key="5">
    <source>
        <dbReference type="PROSITE" id="PS50937"/>
    </source>
</evidence>
<keyword evidence="3" id="KW-0238">DNA-binding</keyword>
<evidence type="ECO:0000256" key="1">
    <source>
        <dbReference type="ARBA" id="ARBA00022491"/>
    </source>
</evidence>
<keyword evidence="7" id="KW-1185">Reference proteome</keyword>
<evidence type="ECO:0000256" key="3">
    <source>
        <dbReference type="ARBA" id="ARBA00023125"/>
    </source>
</evidence>
<dbReference type="EMBL" id="BLPG01000001">
    <property type="protein sequence ID" value="GFJ95140.1"/>
    <property type="molecule type" value="Genomic_DNA"/>
</dbReference>
<dbReference type="AlphaFoldDB" id="A0A6V8LHP3"/>
<dbReference type="PRINTS" id="PR00040">
    <property type="entry name" value="HTHMERR"/>
</dbReference>
<accession>A0A6V8LHP3</accession>
<dbReference type="Pfam" id="PF13411">
    <property type="entry name" value="MerR_1"/>
    <property type="match status" value="1"/>
</dbReference>
<dbReference type="SMART" id="SM00422">
    <property type="entry name" value="HTH_MERR"/>
    <property type="match status" value="1"/>
</dbReference>
<dbReference type="CDD" id="cd00592">
    <property type="entry name" value="HTH_MerR-like"/>
    <property type="match status" value="1"/>
</dbReference>
<dbReference type="InterPro" id="IPR009061">
    <property type="entry name" value="DNA-bd_dom_put_sf"/>
</dbReference>
<evidence type="ECO:0000256" key="4">
    <source>
        <dbReference type="ARBA" id="ARBA00023163"/>
    </source>
</evidence>
<dbReference type="GO" id="GO:0003677">
    <property type="term" value="F:DNA binding"/>
    <property type="evidence" value="ECO:0007669"/>
    <property type="project" value="UniProtKB-KW"/>
</dbReference>
<dbReference type="SUPFAM" id="SSF46955">
    <property type="entry name" value="Putative DNA-binding domain"/>
    <property type="match status" value="1"/>
</dbReference>
<keyword evidence="1" id="KW-0678">Repressor</keyword>
<sequence>MTSVAALTIGELAQRFGLAPHVLRHWEAMGLLAPDRDSGGQRRYGEADVVRVAMILLGKDAGFGLRDLRTLLGAGSPRDHPEILRRHVAMLEDRIARATAAKVLIEQALSCPLPFDECPDAWEHIAAYIPPP</sequence>
<dbReference type="PANTHER" id="PTHR30204:SF69">
    <property type="entry name" value="MERR-FAMILY TRANSCRIPTIONAL REGULATOR"/>
    <property type="match status" value="1"/>
</dbReference>
<reference evidence="6 7" key="1">
    <citation type="submission" date="2020-03" db="EMBL/GenBank/DDBJ databases">
        <title>Whole genome shotgun sequence of Phytohabitans rumicis NBRC 108638.</title>
        <authorList>
            <person name="Komaki H."/>
            <person name="Tamura T."/>
        </authorList>
    </citation>
    <scope>NUCLEOTIDE SEQUENCE [LARGE SCALE GENOMIC DNA]</scope>
    <source>
        <strain evidence="6 7">NBRC 108638</strain>
    </source>
</reference>
<dbReference type="InterPro" id="IPR047057">
    <property type="entry name" value="MerR_fam"/>
</dbReference>
<dbReference type="RefSeq" id="WP_173082585.1">
    <property type="nucleotide sequence ID" value="NZ_BAABJB010000022.1"/>
</dbReference>
<dbReference type="GO" id="GO:0003700">
    <property type="term" value="F:DNA-binding transcription factor activity"/>
    <property type="evidence" value="ECO:0007669"/>
    <property type="project" value="InterPro"/>
</dbReference>
<protein>
    <recommendedName>
        <fullName evidence="5">HTH merR-type domain-containing protein</fullName>
    </recommendedName>
</protein>
<name>A0A6V8LHP3_9ACTN</name>
<dbReference type="InterPro" id="IPR000551">
    <property type="entry name" value="MerR-type_HTH_dom"/>
</dbReference>
<feature type="domain" description="HTH merR-type" evidence="5">
    <location>
        <begin position="6"/>
        <end position="74"/>
    </location>
</feature>
<dbReference type="PANTHER" id="PTHR30204">
    <property type="entry name" value="REDOX-CYCLING DRUG-SENSING TRANSCRIPTIONAL ACTIVATOR SOXR"/>
    <property type="match status" value="1"/>
</dbReference>
<gene>
    <name evidence="6" type="ORF">Prum_087820</name>
</gene>
<dbReference type="PROSITE" id="PS50937">
    <property type="entry name" value="HTH_MERR_2"/>
    <property type="match status" value="1"/>
</dbReference>
<dbReference type="Proteomes" id="UP000482960">
    <property type="component" value="Unassembled WGS sequence"/>
</dbReference>
<keyword evidence="2" id="KW-0805">Transcription regulation</keyword>
<evidence type="ECO:0000256" key="2">
    <source>
        <dbReference type="ARBA" id="ARBA00023015"/>
    </source>
</evidence>
<comment type="caution">
    <text evidence="6">The sequence shown here is derived from an EMBL/GenBank/DDBJ whole genome shotgun (WGS) entry which is preliminary data.</text>
</comment>
<keyword evidence="4" id="KW-0804">Transcription</keyword>
<proteinExistence type="predicted"/>
<reference evidence="6 7" key="2">
    <citation type="submission" date="2020-03" db="EMBL/GenBank/DDBJ databases">
        <authorList>
            <person name="Ichikawa N."/>
            <person name="Kimura A."/>
            <person name="Kitahashi Y."/>
            <person name="Uohara A."/>
        </authorList>
    </citation>
    <scope>NUCLEOTIDE SEQUENCE [LARGE SCALE GENOMIC DNA]</scope>
    <source>
        <strain evidence="6 7">NBRC 108638</strain>
    </source>
</reference>
<evidence type="ECO:0000313" key="6">
    <source>
        <dbReference type="EMBL" id="GFJ95140.1"/>
    </source>
</evidence>
<evidence type="ECO:0000313" key="7">
    <source>
        <dbReference type="Proteomes" id="UP000482960"/>
    </source>
</evidence>
<organism evidence="6 7">
    <name type="scientific">Phytohabitans rumicis</name>
    <dbReference type="NCBI Taxonomy" id="1076125"/>
    <lineage>
        <taxon>Bacteria</taxon>
        <taxon>Bacillati</taxon>
        <taxon>Actinomycetota</taxon>
        <taxon>Actinomycetes</taxon>
        <taxon>Micromonosporales</taxon>
        <taxon>Micromonosporaceae</taxon>
    </lineage>
</organism>
<dbReference type="Gene3D" id="1.10.1660.10">
    <property type="match status" value="1"/>
</dbReference>